<reference evidence="6" key="1">
    <citation type="journal article" date="2019" name="bioRxiv">
        <title>The Genome of the Zebra Mussel, Dreissena polymorpha: A Resource for Invasive Species Research.</title>
        <authorList>
            <person name="McCartney M.A."/>
            <person name="Auch B."/>
            <person name="Kono T."/>
            <person name="Mallez S."/>
            <person name="Zhang Y."/>
            <person name="Obille A."/>
            <person name="Becker A."/>
            <person name="Abrahante J.E."/>
            <person name="Garbe J."/>
            <person name="Badalamenti J.P."/>
            <person name="Herman A."/>
            <person name="Mangelson H."/>
            <person name="Liachko I."/>
            <person name="Sullivan S."/>
            <person name="Sone E.D."/>
            <person name="Koren S."/>
            <person name="Silverstein K.A.T."/>
            <person name="Beckman K.B."/>
            <person name="Gohl D.M."/>
        </authorList>
    </citation>
    <scope>NUCLEOTIDE SEQUENCE</scope>
    <source>
        <strain evidence="6">Duluth1</strain>
        <tissue evidence="6">Whole animal</tissue>
    </source>
</reference>
<dbReference type="EMBL" id="JAIWYP010000002">
    <property type="protein sequence ID" value="KAH3870341.1"/>
    <property type="molecule type" value="Genomic_DNA"/>
</dbReference>
<evidence type="ECO:0000313" key="7">
    <source>
        <dbReference type="Proteomes" id="UP000828390"/>
    </source>
</evidence>
<dbReference type="Pfam" id="PF00008">
    <property type="entry name" value="EGF"/>
    <property type="match status" value="1"/>
</dbReference>
<feature type="domain" description="Fibrinogen C-terminal" evidence="5">
    <location>
        <begin position="489"/>
        <end position="708"/>
    </location>
</feature>
<evidence type="ECO:0000256" key="1">
    <source>
        <dbReference type="ARBA" id="ARBA00023157"/>
    </source>
</evidence>
<dbReference type="PROSITE" id="PS01186">
    <property type="entry name" value="EGF_2"/>
    <property type="match status" value="3"/>
</dbReference>
<organism evidence="6 7">
    <name type="scientific">Dreissena polymorpha</name>
    <name type="common">Zebra mussel</name>
    <name type="synonym">Mytilus polymorpha</name>
    <dbReference type="NCBI Taxonomy" id="45954"/>
    <lineage>
        <taxon>Eukaryota</taxon>
        <taxon>Metazoa</taxon>
        <taxon>Spiralia</taxon>
        <taxon>Lophotrochozoa</taxon>
        <taxon>Mollusca</taxon>
        <taxon>Bivalvia</taxon>
        <taxon>Autobranchia</taxon>
        <taxon>Heteroconchia</taxon>
        <taxon>Euheterodonta</taxon>
        <taxon>Imparidentia</taxon>
        <taxon>Neoheterodontei</taxon>
        <taxon>Myida</taxon>
        <taxon>Dreissenoidea</taxon>
        <taxon>Dreissenidae</taxon>
        <taxon>Dreissena</taxon>
    </lineage>
</organism>
<protein>
    <submittedName>
        <fullName evidence="6">Uncharacterized protein</fullName>
    </submittedName>
</protein>
<evidence type="ECO:0000256" key="2">
    <source>
        <dbReference type="PROSITE-ProRule" id="PRU00076"/>
    </source>
</evidence>
<proteinExistence type="predicted"/>
<accession>A0A9D4M8J0</accession>
<dbReference type="AlphaFoldDB" id="A0A9D4M8J0"/>
<dbReference type="PROSITE" id="PS51406">
    <property type="entry name" value="FIBRINOGEN_C_2"/>
    <property type="match status" value="1"/>
</dbReference>
<comment type="caution">
    <text evidence="6">The sequence shown here is derived from an EMBL/GenBank/DDBJ whole genome shotgun (WGS) entry which is preliminary data.</text>
</comment>
<feature type="disulfide bond" evidence="2">
    <location>
        <begin position="144"/>
        <end position="154"/>
    </location>
</feature>
<dbReference type="NCBIfam" id="NF040941">
    <property type="entry name" value="GGGWT_bact"/>
    <property type="match status" value="1"/>
</dbReference>
<feature type="disulfide bond" evidence="2">
    <location>
        <begin position="168"/>
        <end position="177"/>
    </location>
</feature>
<evidence type="ECO:0000313" key="6">
    <source>
        <dbReference type="EMBL" id="KAH3870341.1"/>
    </source>
</evidence>
<dbReference type="SMART" id="SM00179">
    <property type="entry name" value="EGF_CA"/>
    <property type="match status" value="3"/>
</dbReference>
<feature type="disulfide bond" evidence="2">
    <location>
        <begin position="422"/>
        <end position="432"/>
    </location>
</feature>
<reference evidence="6" key="2">
    <citation type="submission" date="2020-11" db="EMBL/GenBank/DDBJ databases">
        <authorList>
            <person name="McCartney M.A."/>
            <person name="Auch B."/>
            <person name="Kono T."/>
            <person name="Mallez S."/>
            <person name="Becker A."/>
            <person name="Gohl D.M."/>
            <person name="Silverstein K.A.T."/>
            <person name="Koren S."/>
            <person name="Bechman K.B."/>
            <person name="Herman A."/>
            <person name="Abrahante J.E."/>
            <person name="Garbe J."/>
        </authorList>
    </citation>
    <scope>NUCLEOTIDE SEQUENCE</scope>
    <source>
        <strain evidence="6">Duluth1</strain>
        <tissue evidence="6">Whole animal</tissue>
    </source>
</reference>
<dbReference type="CDD" id="cd00087">
    <property type="entry name" value="FReD"/>
    <property type="match status" value="1"/>
</dbReference>
<dbReference type="PROSITE" id="PS50026">
    <property type="entry name" value="EGF_3"/>
    <property type="match status" value="3"/>
</dbReference>
<dbReference type="GO" id="GO:0005509">
    <property type="term" value="F:calcium ion binding"/>
    <property type="evidence" value="ECO:0007669"/>
    <property type="project" value="InterPro"/>
</dbReference>
<comment type="caution">
    <text evidence="2">Lacks conserved residue(s) required for the propagation of feature annotation.</text>
</comment>
<name>A0A9D4M8J0_DREPO</name>
<feature type="signal peptide" evidence="3">
    <location>
        <begin position="1"/>
        <end position="31"/>
    </location>
</feature>
<feature type="domain" description="EGF-like" evidence="4">
    <location>
        <begin position="140"/>
        <end position="178"/>
    </location>
</feature>
<dbReference type="Pfam" id="PF00147">
    <property type="entry name" value="Fibrinogen_C"/>
    <property type="match status" value="1"/>
</dbReference>
<dbReference type="Proteomes" id="UP000828390">
    <property type="component" value="Unassembled WGS sequence"/>
</dbReference>
<dbReference type="InterPro" id="IPR014716">
    <property type="entry name" value="Fibrinogen_a/b/g_C_1"/>
</dbReference>
<dbReference type="Gene3D" id="3.90.215.10">
    <property type="entry name" value="Gamma Fibrinogen, chain A, domain 1"/>
    <property type="match status" value="1"/>
</dbReference>
<feature type="domain" description="EGF-like" evidence="4">
    <location>
        <begin position="455"/>
        <end position="490"/>
    </location>
</feature>
<dbReference type="InterPro" id="IPR036056">
    <property type="entry name" value="Fibrinogen-like_C"/>
</dbReference>
<evidence type="ECO:0000256" key="3">
    <source>
        <dbReference type="SAM" id="SignalP"/>
    </source>
</evidence>
<dbReference type="SUPFAM" id="SSF57196">
    <property type="entry name" value="EGF/Laminin"/>
    <property type="match status" value="3"/>
</dbReference>
<feature type="disulfide bond" evidence="2">
    <location>
        <begin position="459"/>
        <end position="469"/>
    </location>
</feature>
<dbReference type="GO" id="GO:0005615">
    <property type="term" value="C:extracellular space"/>
    <property type="evidence" value="ECO:0007669"/>
    <property type="project" value="TreeGrafter"/>
</dbReference>
<feature type="disulfide bond" evidence="2">
    <location>
        <begin position="480"/>
        <end position="489"/>
    </location>
</feature>
<dbReference type="InterPro" id="IPR002181">
    <property type="entry name" value="Fibrinogen_a/b/g_C_dom"/>
</dbReference>
<feature type="disulfide bond" evidence="2">
    <location>
        <begin position="149"/>
        <end position="166"/>
    </location>
</feature>
<feature type="disulfide bond" evidence="2">
    <location>
        <begin position="443"/>
        <end position="452"/>
    </location>
</feature>
<dbReference type="InterPro" id="IPR050373">
    <property type="entry name" value="Fibrinogen_C-term_domain"/>
</dbReference>
<dbReference type="SMART" id="SM00181">
    <property type="entry name" value="EGF"/>
    <property type="match status" value="3"/>
</dbReference>
<dbReference type="SMART" id="SM00186">
    <property type="entry name" value="FBG"/>
    <property type="match status" value="1"/>
</dbReference>
<dbReference type="InterPro" id="IPR000742">
    <property type="entry name" value="EGF"/>
</dbReference>
<evidence type="ECO:0000259" key="4">
    <source>
        <dbReference type="PROSITE" id="PS50026"/>
    </source>
</evidence>
<dbReference type="PANTHER" id="PTHR19143">
    <property type="entry name" value="FIBRINOGEN/TENASCIN/ANGIOPOEITIN"/>
    <property type="match status" value="1"/>
</dbReference>
<dbReference type="PROSITE" id="PS00022">
    <property type="entry name" value="EGF_1"/>
    <property type="match status" value="3"/>
</dbReference>
<dbReference type="SUPFAM" id="SSF56496">
    <property type="entry name" value="Fibrinogen C-terminal domain-like"/>
    <property type="match status" value="1"/>
</dbReference>
<dbReference type="InterPro" id="IPR001881">
    <property type="entry name" value="EGF-like_Ca-bd_dom"/>
</dbReference>
<feature type="chain" id="PRO_5039292369" evidence="3">
    <location>
        <begin position="32"/>
        <end position="708"/>
    </location>
</feature>
<keyword evidence="2" id="KW-0245">EGF-like domain</keyword>
<evidence type="ECO:0000259" key="5">
    <source>
        <dbReference type="PROSITE" id="PS51406"/>
    </source>
</evidence>
<keyword evidence="7" id="KW-1185">Reference proteome</keyword>
<sequence>MFMSNIYNLSEEMNIVVLLGLFFLRIESATATQCLSCAPMPSSVPCITTRNYQSGQECYAKYAMKHDGTIMYEFGCHNSQTCPGQMGTHALIGKRATGDIELCYKCCQGDMCNQGTICTASPSTPSPSTTMSTTTAPATPVNPCSSSPCVHGSCFISSANPVTFFCMCPRGFEGVHCETIITSTASASTYTLPTATVITAMLAPTNVITISSQTTVITTIVAPTSVISTSSPTTGGDVCLACVDSPVTRACHYTRTCESHESCYADGFENQNGDTIFDMGCRDKQLCGTSGKRGVENRSNGNTLICSKCCTGNICNAALCGQTGLPDDVCYVEQYIDDLSHAMLYKSGCLHKIQCDKHAHSLSLIGRKRYDNTVMSGNDLQIKCCDSNLCNNGNTSTTIGSPVTSGTVVPTHGSQSTNANLCSSNPCIHGNCFSGSNDYFCQCEQGWQGKTCDQRPGKCTTQPCVHGHCFESSIDYACQCENGWEGKNCDVALPPNDCSDLLNRNSVVQSGVYYITTPVSHTKIQVFCDMDTDGGGWTVFQKRFNGRESFHRNFIDYENGFGDVNAEHWLGLKYIQEITSAGSHRLRLDVTHFNRSKGYDVYDNFSLQPGPAYTMNLGARLELSGLQLRYAINVENGCRGCAFSTYDHDVDEDHNQSCAYYFQGGWWYNSCYTVNLNGLYLPGSLNDTAMCFSHDIGLTASTMMFKKK</sequence>
<feature type="domain" description="EGF-like" evidence="4">
    <location>
        <begin position="418"/>
        <end position="453"/>
    </location>
</feature>
<keyword evidence="3" id="KW-0732">Signal</keyword>
<dbReference type="Gene3D" id="2.10.25.10">
    <property type="entry name" value="Laminin"/>
    <property type="match status" value="3"/>
</dbReference>
<gene>
    <name evidence="6" type="ORF">DPMN_033523</name>
</gene>
<keyword evidence="1 2" id="KW-1015">Disulfide bond</keyword>